<feature type="modified residue" description="N6-(pyridoxal phosphate)lysine" evidence="12">
    <location>
        <position position="313"/>
    </location>
</feature>
<organism evidence="14 15">
    <name type="scientific">Geomonas terrae</name>
    <dbReference type="NCBI Taxonomy" id="2562681"/>
    <lineage>
        <taxon>Bacteria</taxon>
        <taxon>Pseudomonadati</taxon>
        <taxon>Thermodesulfobacteriota</taxon>
        <taxon>Desulfuromonadia</taxon>
        <taxon>Geobacterales</taxon>
        <taxon>Geobacteraceae</taxon>
        <taxon>Geomonas</taxon>
    </lineage>
</organism>
<dbReference type="RefSeq" id="WP_135870246.1">
    <property type="nucleotide sequence ID" value="NZ_SRSC01000002.1"/>
</dbReference>
<reference evidence="14 15" key="1">
    <citation type="submission" date="2019-04" db="EMBL/GenBank/DDBJ databases">
        <title>Geobacter oryzae sp. nov., ferric-reducing bacteria isolated from paddy soil.</title>
        <authorList>
            <person name="Xu Z."/>
            <person name="Masuda Y."/>
            <person name="Itoh H."/>
            <person name="Senoo K."/>
        </authorList>
    </citation>
    <scope>NUCLEOTIDE SEQUENCE [LARGE SCALE GENOMIC DNA]</scope>
    <source>
        <strain evidence="14 15">Red111</strain>
    </source>
</reference>
<evidence type="ECO:0000256" key="10">
    <source>
        <dbReference type="ARBA" id="ARBA00023235"/>
    </source>
</evidence>
<evidence type="ECO:0000256" key="3">
    <source>
        <dbReference type="ARBA" id="ARBA00008703"/>
    </source>
</evidence>
<dbReference type="SFLD" id="SFLDS00029">
    <property type="entry name" value="Radical_SAM"/>
    <property type="match status" value="1"/>
</dbReference>
<dbReference type="PANTHER" id="PTHR30538">
    <property type="entry name" value="LYSINE 2,3-AMINOMUTASE-RELATED"/>
    <property type="match status" value="1"/>
</dbReference>
<dbReference type="GO" id="GO:0051539">
    <property type="term" value="F:4 iron, 4 sulfur cluster binding"/>
    <property type="evidence" value="ECO:0007669"/>
    <property type="project" value="UniProtKB-KW"/>
</dbReference>
<feature type="binding site" evidence="11">
    <location>
        <position position="103"/>
    </location>
    <ligand>
        <name>[4Fe-4S] cluster</name>
        <dbReference type="ChEBI" id="CHEBI:49883"/>
        <note>4Fe-4S-S-AdoMet</note>
    </ligand>
</feature>
<evidence type="ECO:0000256" key="8">
    <source>
        <dbReference type="ARBA" id="ARBA00023004"/>
    </source>
</evidence>
<keyword evidence="9 11" id="KW-0411">Iron-sulfur</keyword>
<dbReference type="GO" id="GO:0046872">
    <property type="term" value="F:metal ion binding"/>
    <property type="evidence" value="ECO:0007669"/>
    <property type="project" value="UniProtKB-KW"/>
</dbReference>
<evidence type="ECO:0000313" key="14">
    <source>
        <dbReference type="EMBL" id="TGU72773.1"/>
    </source>
</evidence>
<evidence type="ECO:0000256" key="5">
    <source>
        <dbReference type="ARBA" id="ARBA00022691"/>
    </source>
</evidence>
<comment type="caution">
    <text evidence="14">The sequence shown here is derived from an EMBL/GenBank/DDBJ whole genome shotgun (WGS) entry which is preliminary data.</text>
</comment>
<dbReference type="GO" id="GO:0016853">
    <property type="term" value="F:isomerase activity"/>
    <property type="evidence" value="ECO:0007669"/>
    <property type="project" value="UniProtKB-KW"/>
</dbReference>
<dbReference type="InterPro" id="IPR013785">
    <property type="entry name" value="Aldolase_TIM"/>
</dbReference>
<name>A0A4S1CHA8_9BACT</name>
<dbReference type="AlphaFoldDB" id="A0A4S1CHA8"/>
<dbReference type="SFLD" id="SFLDG01070">
    <property type="entry name" value="PLP-dependent"/>
    <property type="match status" value="1"/>
</dbReference>
<accession>A0A4S1CHA8</accession>
<proteinExistence type="inferred from homology"/>
<keyword evidence="8" id="KW-0408">Iron</keyword>
<dbReference type="Pfam" id="PF12544">
    <property type="entry name" value="LAM_C"/>
    <property type="match status" value="1"/>
</dbReference>
<evidence type="ECO:0000256" key="11">
    <source>
        <dbReference type="PIRSR" id="PIRSR004911-1"/>
    </source>
</evidence>
<keyword evidence="6 11" id="KW-0479">Metal-binding</keyword>
<keyword evidence="4 11" id="KW-0004">4Fe-4S</keyword>
<dbReference type="InterPro" id="IPR007197">
    <property type="entry name" value="rSAM"/>
</dbReference>
<sequence>MEAWEKSLRNCITSPEELAGLFHVQGEDVAQVVRRYPMRITPYYLGLIREPGDPIWRQCVPDPEELHDFVQSPDPLDEERLSPVPGLIHRYPDRVVFLVSTACAVYCRFCMRKRGVGCQGMSPAPVDEAVAYIAAHPEIRDVILSGGDPLLLSDERLEAILAALHRIPHVEIIRIGTRAPVTLPERITAKLTRMLKRYQPLYVNTHFNHPREVTEASAKACARLADAGIQLGNQSVLLKGVNDDPRVMRELMQRLLAIRVRPYYIHQMDLVQGTAHFRTRVADGMKVVAALRGHTSGLAVPHYVIDLPGGKGKVEVSSARFSADGSRLTVTNYLGEEIEYREV</sequence>
<feature type="binding site" evidence="11">
    <location>
        <position position="107"/>
    </location>
    <ligand>
        <name>[4Fe-4S] cluster</name>
        <dbReference type="ChEBI" id="CHEBI:49883"/>
        <note>4Fe-4S-S-AdoMet</note>
    </ligand>
</feature>
<dbReference type="PIRSF" id="PIRSF004911">
    <property type="entry name" value="DUF160"/>
    <property type="match status" value="1"/>
</dbReference>
<comment type="cofactor">
    <cofactor evidence="2">
        <name>[4Fe-4S] cluster</name>
        <dbReference type="ChEBI" id="CHEBI:49883"/>
    </cofactor>
</comment>
<keyword evidence="7 12" id="KW-0663">Pyridoxal phosphate</keyword>
<evidence type="ECO:0000256" key="1">
    <source>
        <dbReference type="ARBA" id="ARBA00001933"/>
    </source>
</evidence>
<comment type="cofactor">
    <cofactor evidence="1 12">
        <name>pyridoxal 5'-phosphate</name>
        <dbReference type="ChEBI" id="CHEBI:597326"/>
    </cofactor>
</comment>
<dbReference type="Proteomes" id="UP000306416">
    <property type="component" value="Unassembled WGS sequence"/>
</dbReference>
<comment type="similarity">
    <text evidence="3">Belongs to the radical SAM superfamily. KamA family.</text>
</comment>
<dbReference type="EMBL" id="SRSC01000002">
    <property type="protein sequence ID" value="TGU72773.1"/>
    <property type="molecule type" value="Genomic_DNA"/>
</dbReference>
<feature type="binding site" evidence="11">
    <location>
        <position position="110"/>
    </location>
    <ligand>
        <name>[4Fe-4S] cluster</name>
        <dbReference type="ChEBI" id="CHEBI:49883"/>
        <note>4Fe-4S-S-AdoMet</note>
    </ligand>
</feature>
<dbReference type="Pfam" id="PF04055">
    <property type="entry name" value="Radical_SAM"/>
    <property type="match status" value="1"/>
</dbReference>
<dbReference type="CDD" id="cd01335">
    <property type="entry name" value="Radical_SAM"/>
    <property type="match status" value="1"/>
</dbReference>
<dbReference type="InterPro" id="IPR025895">
    <property type="entry name" value="LAM_C_dom"/>
</dbReference>
<dbReference type="PROSITE" id="PS51918">
    <property type="entry name" value="RADICAL_SAM"/>
    <property type="match status" value="1"/>
</dbReference>
<dbReference type="InterPro" id="IPR058240">
    <property type="entry name" value="rSAM_sf"/>
</dbReference>
<evidence type="ECO:0000256" key="4">
    <source>
        <dbReference type="ARBA" id="ARBA00022485"/>
    </source>
</evidence>
<evidence type="ECO:0000256" key="12">
    <source>
        <dbReference type="PIRSR" id="PIRSR603739-50"/>
    </source>
</evidence>
<keyword evidence="10" id="KW-0413">Isomerase</keyword>
<evidence type="ECO:0000256" key="6">
    <source>
        <dbReference type="ARBA" id="ARBA00022723"/>
    </source>
</evidence>
<feature type="domain" description="Radical SAM core" evidence="13">
    <location>
        <begin position="89"/>
        <end position="303"/>
    </location>
</feature>
<evidence type="ECO:0000259" key="13">
    <source>
        <dbReference type="PROSITE" id="PS51918"/>
    </source>
</evidence>
<gene>
    <name evidence="14" type="ORF">E4633_10825</name>
</gene>
<dbReference type="Gene3D" id="3.20.20.70">
    <property type="entry name" value="Aldolase class I"/>
    <property type="match status" value="1"/>
</dbReference>
<keyword evidence="5" id="KW-0949">S-adenosyl-L-methionine</keyword>
<dbReference type="NCBIfam" id="TIGR00238">
    <property type="entry name" value="KamA family radical SAM protein"/>
    <property type="match status" value="1"/>
</dbReference>
<keyword evidence="15" id="KW-1185">Reference proteome</keyword>
<dbReference type="SUPFAM" id="SSF102114">
    <property type="entry name" value="Radical SAM enzymes"/>
    <property type="match status" value="1"/>
</dbReference>
<evidence type="ECO:0000256" key="7">
    <source>
        <dbReference type="ARBA" id="ARBA00022898"/>
    </source>
</evidence>
<dbReference type="PANTHER" id="PTHR30538:SF1">
    <property type="entry name" value="L-LYSINE 2,3-AMINOMUTASE"/>
    <property type="match status" value="1"/>
</dbReference>
<evidence type="ECO:0000256" key="9">
    <source>
        <dbReference type="ARBA" id="ARBA00023014"/>
    </source>
</evidence>
<dbReference type="InterPro" id="IPR003739">
    <property type="entry name" value="Lys_aminomutase/Glu_NH3_mut"/>
</dbReference>
<evidence type="ECO:0000256" key="2">
    <source>
        <dbReference type="ARBA" id="ARBA00001966"/>
    </source>
</evidence>
<evidence type="ECO:0000313" key="15">
    <source>
        <dbReference type="Proteomes" id="UP000306416"/>
    </source>
</evidence>
<protein>
    <submittedName>
        <fullName evidence="14">KamA family radical SAM protein</fullName>
    </submittedName>
</protein>